<sequence length="238" mass="25242">MSISLAHFSQPYNFDWLQQQVIANGAIGRLLLACVLGAMVGLDREVHRKAAGVRTNLLICMGSALFTLLSAVLAGENGPKGQVASNIVQGIGFLGAGVILHNRSRISGLTSAASIWVVASIGMAAGAGLYATAAVGTVIAIVSLEIVGILERRGNLKGFPLVYEARGSNETLMLTSILDAMDRCGERLTDVGRDAIGDLQRINFVLTATSKKHAQLQSRLKTETAIDSIHTFRDPEED</sequence>
<dbReference type="Proteomes" id="UP001059380">
    <property type="component" value="Chromosome"/>
</dbReference>
<gene>
    <name evidence="9" type="ORF">MOP44_27275</name>
</gene>
<keyword evidence="10" id="KW-1185">Reference proteome</keyword>
<keyword evidence="3" id="KW-1003">Cell membrane</keyword>
<evidence type="ECO:0000256" key="3">
    <source>
        <dbReference type="ARBA" id="ARBA00022475"/>
    </source>
</evidence>
<dbReference type="EMBL" id="CP093313">
    <property type="protein sequence ID" value="UWZ84236.1"/>
    <property type="molecule type" value="Genomic_DNA"/>
</dbReference>
<evidence type="ECO:0000313" key="10">
    <source>
        <dbReference type="Proteomes" id="UP001059380"/>
    </source>
</evidence>
<evidence type="ECO:0000256" key="7">
    <source>
        <dbReference type="SAM" id="Phobius"/>
    </source>
</evidence>
<feature type="transmembrane region" description="Helical" evidence="7">
    <location>
        <begin position="81"/>
        <end position="99"/>
    </location>
</feature>
<proteinExistence type="inferred from homology"/>
<evidence type="ECO:0000313" key="9">
    <source>
        <dbReference type="EMBL" id="UWZ84236.1"/>
    </source>
</evidence>
<dbReference type="RefSeq" id="WP_260793740.1">
    <property type="nucleotide sequence ID" value="NZ_CP093313.1"/>
</dbReference>
<comment type="subcellular location">
    <subcellularLocation>
        <location evidence="1">Cell membrane</location>
        <topology evidence="1">Multi-pass membrane protein</topology>
    </subcellularLocation>
</comment>
<feature type="transmembrane region" description="Helical" evidence="7">
    <location>
        <begin position="54"/>
        <end position="75"/>
    </location>
</feature>
<dbReference type="AlphaFoldDB" id="A0A9J7BMX3"/>
<dbReference type="PRINTS" id="PR01837">
    <property type="entry name" value="MGTCSAPBPROT"/>
</dbReference>
<protein>
    <submittedName>
        <fullName evidence="9">MgtC/SapB family protein</fullName>
    </submittedName>
</protein>
<evidence type="ECO:0000256" key="5">
    <source>
        <dbReference type="ARBA" id="ARBA00022989"/>
    </source>
</evidence>
<feature type="transmembrane region" description="Helical" evidence="7">
    <location>
        <begin position="106"/>
        <end position="124"/>
    </location>
</feature>
<dbReference type="PANTHER" id="PTHR33778">
    <property type="entry name" value="PROTEIN MGTC"/>
    <property type="match status" value="1"/>
</dbReference>
<organism evidence="9 10">
    <name type="scientific">Occallatibacter riparius</name>
    <dbReference type="NCBI Taxonomy" id="1002689"/>
    <lineage>
        <taxon>Bacteria</taxon>
        <taxon>Pseudomonadati</taxon>
        <taxon>Acidobacteriota</taxon>
        <taxon>Terriglobia</taxon>
        <taxon>Terriglobales</taxon>
        <taxon>Acidobacteriaceae</taxon>
        <taxon>Occallatibacter</taxon>
    </lineage>
</organism>
<feature type="transmembrane region" description="Helical" evidence="7">
    <location>
        <begin position="21"/>
        <end position="42"/>
    </location>
</feature>
<comment type="similarity">
    <text evidence="2">Belongs to the MgtC/SapB family.</text>
</comment>
<evidence type="ECO:0000256" key="4">
    <source>
        <dbReference type="ARBA" id="ARBA00022692"/>
    </source>
</evidence>
<dbReference type="PANTHER" id="PTHR33778:SF1">
    <property type="entry name" value="MAGNESIUM TRANSPORTER YHID-RELATED"/>
    <property type="match status" value="1"/>
</dbReference>
<reference evidence="9" key="1">
    <citation type="submission" date="2021-04" db="EMBL/GenBank/DDBJ databases">
        <title>Phylogenetic analysis of Acidobacteriaceae.</title>
        <authorList>
            <person name="Qiu L."/>
            <person name="Zhang Q."/>
        </authorList>
    </citation>
    <scope>NUCLEOTIDE SEQUENCE</scope>
    <source>
        <strain evidence="9">DSM 25168</strain>
    </source>
</reference>
<keyword evidence="5 7" id="KW-1133">Transmembrane helix</keyword>
<feature type="domain" description="MgtC/SapB/SrpB/YhiD N-terminal" evidence="8">
    <location>
        <begin position="30"/>
        <end position="152"/>
    </location>
</feature>
<accession>A0A9J7BMX3</accession>
<evidence type="ECO:0000256" key="2">
    <source>
        <dbReference type="ARBA" id="ARBA00009298"/>
    </source>
</evidence>
<dbReference type="Pfam" id="PF02308">
    <property type="entry name" value="MgtC"/>
    <property type="match status" value="1"/>
</dbReference>
<evidence type="ECO:0000256" key="1">
    <source>
        <dbReference type="ARBA" id="ARBA00004651"/>
    </source>
</evidence>
<evidence type="ECO:0000259" key="8">
    <source>
        <dbReference type="Pfam" id="PF02308"/>
    </source>
</evidence>
<keyword evidence="4 7" id="KW-0812">Transmembrane</keyword>
<dbReference type="InterPro" id="IPR003416">
    <property type="entry name" value="MgtC/SapB/SrpB/YhiD_fam"/>
</dbReference>
<name>A0A9J7BMX3_9BACT</name>
<keyword evidence="6 7" id="KW-0472">Membrane</keyword>
<dbReference type="InterPro" id="IPR049177">
    <property type="entry name" value="MgtC_SapB_SrpB_YhiD_N"/>
</dbReference>
<evidence type="ECO:0000256" key="6">
    <source>
        <dbReference type="ARBA" id="ARBA00023136"/>
    </source>
</evidence>
<dbReference type="KEGG" id="orp:MOP44_27275"/>
<dbReference type="GO" id="GO:0005886">
    <property type="term" value="C:plasma membrane"/>
    <property type="evidence" value="ECO:0007669"/>
    <property type="project" value="UniProtKB-SubCell"/>
</dbReference>